<dbReference type="EMBL" id="CM023488">
    <property type="protein sequence ID" value="KAH6923814.1"/>
    <property type="molecule type" value="Genomic_DNA"/>
</dbReference>
<proteinExistence type="predicted"/>
<keyword evidence="2" id="KW-1185">Reference proteome</keyword>
<comment type="caution">
    <text evidence="1">The sequence shown here is derived from an EMBL/GenBank/DDBJ whole genome shotgun (WGS) entry which is preliminary data.</text>
</comment>
<gene>
    <name evidence="1" type="ORF">HPB50_007499</name>
</gene>
<dbReference type="Proteomes" id="UP000821845">
    <property type="component" value="Chromosome 8"/>
</dbReference>
<evidence type="ECO:0000313" key="2">
    <source>
        <dbReference type="Proteomes" id="UP000821845"/>
    </source>
</evidence>
<accession>A0ACB7RTH2</accession>
<evidence type="ECO:0000313" key="1">
    <source>
        <dbReference type="EMBL" id="KAH6923814.1"/>
    </source>
</evidence>
<name>A0ACB7RTH2_HYAAI</name>
<organism evidence="1 2">
    <name type="scientific">Hyalomma asiaticum</name>
    <name type="common">Tick</name>
    <dbReference type="NCBI Taxonomy" id="266040"/>
    <lineage>
        <taxon>Eukaryota</taxon>
        <taxon>Metazoa</taxon>
        <taxon>Ecdysozoa</taxon>
        <taxon>Arthropoda</taxon>
        <taxon>Chelicerata</taxon>
        <taxon>Arachnida</taxon>
        <taxon>Acari</taxon>
        <taxon>Parasitiformes</taxon>
        <taxon>Ixodida</taxon>
        <taxon>Ixodoidea</taxon>
        <taxon>Ixodidae</taxon>
        <taxon>Hyalomminae</taxon>
        <taxon>Hyalomma</taxon>
    </lineage>
</organism>
<reference evidence="1" key="1">
    <citation type="submission" date="2020-05" db="EMBL/GenBank/DDBJ databases">
        <title>Large-scale comparative analyses of tick genomes elucidate their genetic diversity and vector capacities.</title>
        <authorList>
            <person name="Jia N."/>
            <person name="Wang J."/>
            <person name="Shi W."/>
            <person name="Du L."/>
            <person name="Sun Y."/>
            <person name="Zhan W."/>
            <person name="Jiang J."/>
            <person name="Wang Q."/>
            <person name="Zhang B."/>
            <person name="Ji P."/>
            <person name="Sakyi L.B."/>
            <person name="Cui X."/>
            <person name="Yuan T."/>
            <person name="Jiang B."/>
            <person name="Yang W."/>
            <person name="Lam T.T.-Y."/>
            <person name="Chang Q."/>
            <person name="Ding S."/>
            <person name="Wang X."/>
            <person name="Zhu J."/>
            <person name="Ruan X."/>
            <person name="Zhao L."/>
            <person name="Wei J."/>
            <person name="Que T."/>
            <person name="Du C."/>
            <person name="Cheng J."/>
            <person name="Dai P."/>
            <person name="Han X."/>
            <person name="Huang E."/>
            <person name="Gao Y."/>
            <person name="Liu J."/>
            <person name="Shao H."/>
            <person name="Ye R."/>
            <person name="Li L."/>
            <person name="Wei W."/>
            <person name="Wang X."/>
            <person name="Wang C."/>
            <person name="Yang T."/>
            <person name="Huo Q."/>
            <person name="Li W."/>
            <person name="Guo W."/>
            <person name="Chen H."/>
            <person name="Zhou L."/>
            <person name="Ni X."/>
            <person name="Tian J."/>
            <person name="Zhou Y."/>
            <person name="Sheng Y."/>
            <person name="Liu T."/>
            <person name="Pan Y."/>
            <person name="Xia L."/>
            <person name="Li J."/>
            <person name="Zhao F."/>
            <person name="Cao W."/>
        </authorList>
    </citation>
    <scope>NUCLEOTIDE SEQUENCE</scope>
    <source>
        <strain evidence="1">Hyas-2018</strain>
    </source>
</reference>
<protein>
    <submittedName>
        <fullName evidence="1">Uncharacterized protein</fullName>
    </submittedName>
</protein>
<sequence length="176" mass="19582">MYGCTENSFRLSQFPILTATTRFQQADCGPGLLDEREVLPGDTWCVTRYGGPQSQARSRAAEVLRSQVPVFGPLSCSRAAERYRAAPSGVLGSDVGRWFPATATELCLVVSQWAEMDWENYIVIDKELGLSGKELKKWIDEQQIEERDILAGDRDASRVAHEQEVARLTAEQSARG</sequence>